<gene>
    <name evidence="1" type="ORF">Poly21_53390</name>
</gene>
<evidence type="ECO:0008006" key="3">
    <source>
        <dbReference type="Google" id="ProtNLM"/>
    </source>
</evidence>
<dbReference type="Proteomes" id="UP000319908">
    <property type="component" value="Unassembled WGS sequence"/>
</dbReference>
<protein>
    <recommendedName>
        <fullName evidence="3">Shikimate 5-dehydrogenase</fullName>
    </recommendedName>
</protein>
<dbReference type="Gene3D" id="3.40.50.10860">
    <property type="entry name" value="Leucine Dehydrogenase, chain A, domain 1"/>
    <property type="match status" value="1"/>
</dbReference>
<dbReference type="AlphaFoldDB" id="A0A5C6BFD0"/>
<comment type="caution">
    <text evidence="1">The sequence shown here is derived from an EMBL/GenBank/DDBJ whole genome shotgun (WGS) entry which is preliminary data.</text>
</comment>
<dbReference type="EMBL" id="SJPU01000005">
    <property type="protein sequence ID" value="TWU10006.1"/>
    <property type="molecule type" value="Genomic_DNA"/>
</dbReference>
<dbReference type="InterPro" id="IPR046346">
    <property type="entry name" value="Aminoacid_DH-like_N_sf"/>
</dbReference>
<dbReference type="RefSeq" id="WP_146409784.1">
    <property type="nucleotide sequence ID" value="NZ_SJPU01000005.1"/>
</dbReference>
<keyword evidence="2" id="KW-1185">Reference proteome</keyword>
<reference evidence="1 2" key="1">
    <citation type="journal article" date="2020" name="Antonie Van Leeuwenhoek">
        <title>Rhodopirellula heiligendammensis sp. nov., Rhodopirellula pilleata sp. nov., and Rhodopirellula solitaria sp. nov. isolated from natural or artificial marine surfaces in Northern Germany and California, USA, and emended description of the genus Rhodopirellula.</title>
        <authorList>
            <person name="Kallscheuer N."/>
            <person name="Wiegand S."/>
            <person name="Jogler M."/>
            <person name="Boedeker C."/>
            <person name="Peeters S.H."/>
            <person name="Rast P."/>
            <person name="Heuer A."/>
            <person name="Jetten M.S.M."/>
            <person name="Rohde M."/>
            <person name="Jogler C."/>
        </authorList>
    </citation>
    <scope>NUCLEOTIDE SEQUENCE [LARGE SCALE GENOMIC DNA]</scope>
    <source>
        <strain evidence="1 2">Poly21</strain>
    </source>
</reference>
<dbReference type="OrthoDB" id="9792692at2"/>
<dbReference type="GO" id="GO:0016491">
    <property type="term" value="F:oxidoreductase activity"/>
    <property type="evidence" value="ECO:0007669"/>
    <property type="project" value="UniProtKB-ARBA"/>
</dbReference>
<name>A0A5C6BFD0_9BACT</name>
<dbReference type="SUPFAM" id="SSF53223">
    <property type="entry name" value="Aminoacid dehydrogenase-like, N-terminal domain"/>
    <property type="match status" value="1"/>
</dbReference>
<organism evidence="1 2">
    <name type="scientific">Allorhodopirellula heiligendammensis</name>
    <dbReference type="NCBI Taxonomy" id="2714739"/>
    <lineage>
        <taxon>Bacteria</taxon>
        <taxon>Pseudomonadati</taxon>
        <taxon>Planctomycetota</taxon>
        <taxon>Planctomycetia</taxon>
        <taxon>Pirellulales</taxon>
        <taxon>Pirellulaceae</taxon>
        <taxon>Allorhodopirellula</taxon>
    </lineage>
</organism>
<proteinExistence type="predicted"/>
<accession>A0A5C6BFD0</accession>
<evidence type="ECO:0000313" key="2">
    <source>
        <dbReference type="Proteomes" id="UP000319908"/>
    </source>
</evidence>
<sequence>MDGTTEPIIAIIGHPIAGNPTQFALETGFAAAQIDCRVLSVDLPPDRVSAAIAGMDAMNFRGIWITPSCRAASSLVAPQASLPLLDFLQHRRDAASAPPWTTLSLKQRVWPGLAGDLLDRRSCHCRKLWWIDDRAGLSADDLHAQRTKLVEQIHAANCDSFSAFEVDQIEIVNTPTGIEVDDDLDNADVIIWARSKNVPTQWEPSCRSIIIDLNENWDPEHLVFWDGIKAVAGDCLRGADVHAACLSLLTKLLFDRHVDPEVFQDAVDEYLAV</sequence>
<evidence type="ECO:0000313" key="1">
    <source>
        <dbReference type="EMBL" id="TWU10006.1"/>
    </source>
</evidence>